<dbReference type="PANTHER" id="PTHR45866">
    <property type="entry name" value="DNA GYRASE/TOPOISOMERASE SUBUNIT B"/>
    <property type="match status" value="1"/>
</dbReference>
<evidence type="ECO:0000256" key="5">
    <source>
        <dbReference type="ARBA" id="ARBA00022840"/>
    </source>
</evidence>
<comment type="catalytic activity">
    <reaction evidence="1 10">
        <text>ATP-dependent breakage, passage and rejoining of double-stranded DNA.</text>
        <dbReference type="EC" id="5.6.2.2"/>
    </reaction>
</comment>
<dbReference type="PROSITE" id="PS00177">
    <property type="entry name" value="TOPOISOMERASE_II"/>
    <property type="match status" value="1"/>
</dbReference>
<dbReference type="InterPro" id="IPR011557">
    <property type="entry name" value="GyrB"/>
</dbReference>
<reference evidence="12 13" key="1">
    <citation type="submission" date="2015-04" db="EMBL/GenBank/DDBJ databases">
        <title>Complete Genome Sequence of Kosmotoga pacifica SLHLJ1.</title>
        <authorList>
            <person name="Jiang L.J."/>
            <person name="Shao Z.Z."/>
            <person name="Jebbar M."/>
        </authorList>
    </citation>
    <scope>NUCLEOTIDE SEQUENCE [LARGE SCALE GENOMIC DNA]</scope>
    <source>
        <strain evidence="12 13">SLHLJ1</strain>
    </source>
</reference>
<evidence type="ECO:0000259" key="11">
    <source>
        <dbReference type="PROSITE" id="PS50880"/>
    </source>
</evidence>
<protein>
    <recommendedName>
        <fullName evidence="10">DNA gyrase subunit B</fullName>
        <ecNumber evidence="10">5.6.2.2</ecNumber>
    </recommendedName>
</protein>
<dbReference type="GO" id="GO:0034335">
    <property type="term" value="F:DNA negative supercoiling activity"/>
    <property type="evidence" value="ECO:0007669"/>
    <property type="project" value="UniProtKB-ARBA"/>
</dbReference>
<dbReference type="PRINTS" id="PR00418">
    <property type="entry name" value="TPI2FAMILY"/>
</dbReference>
<dbReference type="SUPFAM" id="SSF56719">
    <property type="entry name" value="Type II DNA topoisomerase"/>
    <property type="match status" value="1"/>
</dbReference>
<feature type="domain" description="Toprim" evidence="11">
    <location>
        <begin position="417"/>
        <end position="531"/>
    </location>
</feature>
<dbReference type="InterPro" id="IPR018522">
    <property type="entry name" value="TopoIIA_CS"/>
</dbReference>
<keyword evidence="9 10" id="KW-0413">Isomerase</keyword>
<dbReference type="InterPro" id="IPR006171">
    <property type="entry name" value="TOPRIM_dom"/>
</dbReference>
<dbReference type="GO" id="GO:0005737">
    <property type="term" value="C:cytoplasm"/>
    <property type="evidence" value="ECO:0007669"/>
    <property type="project" value="UniProtKB-SubCell"/>
</dbReference>
<comment type="subcellular location">
    <subcellularLocation>
        <location evidence="10">Cytoplasm</location>
    </subcellularLocation>
</comment>
<dbReference type="CDD" id="cd03366">
    <property type="entry name" value="TOPRIM_TopoIIA_GyrB"/>
    <property type="match status" value="1"/>
</dbReference>
<dbReference type="OrthoDB" id="9802808at2"/>
<dbReference type="AlphaFoldDB" id="A0A0G2ZDK7"/>
<dbReference type="InterPro" id="IPR002288">
    <property type="entry name" value="DNA_gyrase_B_C"/>
</dbReference>
<dbReference type="SUPFAM" id="SSF54211">
    <property type="entry name" value="Ribosomal protein S5 domain 2-like"/>
    <property type="match status" value="1"/>
</dbReference>
<dbReference type="KEGG" id="kpf:IX53_10165"/>
<name>A0A0G2ZDK7_9BACT</name>
<dbReference type="InterPro" id="IPR036890">
    <property type="entry name" value="HATPase_C_sf"/>
</dbReference>
<evidence type="ECO:0000256" key="3">
    <source>
        <dbReference type="ARBA" id="ARBA00022723"/>
    </source>
</evidence>
<dbReference type="EMBL" id="CP011232">
    <property type="protein sequence ID" value="AKI98131.1"/>
    <property type="molecule type" value="Genomic_DNA"/>
</dbReference>
<feature type="binding site" evidence="10">
    <location>
        <position position="423"/>
    </location>
    <ligand>
        <name>Mg(2+)</name>
        <dbReference type="ChEBI" id="CHEBI:18420"/>
        <label>1</label>
        <note>catalytic</note>
    </ligand>
</feature>
<evidence type="ECO:0000313" key="12">
    <source>
        <dbReference type="EMBL" id="AKI98131.1"/>
    </source>
</evidence>
<dbReference type="Pfam" id="PF02518">
    <property type="entry name" value="HATPase_c"/>
    <property type="match status" value="1"/>
</dbReference>
<dbReference type="GO" id="GO:0006265">
    <property type="term" value="P:DNA topological change"/>
    <property type="evidence" value="ECO:0007669"/>
    <property type="project" value="UniProtKB-UniRule"/>
</dbReference>
<gene>
    <name evidence="10 12" type="primary">gyrB</name>
    <name evidence="12" type="ORF">IX53_10165</name>
</gene>
<dbReference type="Pfam" id="PF00986">
    <property type="entry name" value="DNA_gyraseB_C"/>
    <property type="match status" value="1"/>
</dbReference>
<keyword evidence="5 10" id="KW-0067">ATP-binding</keyword>
<comment type="subunit">
    <text evidence="10">Heterotetramer, composed of two GyrA and two GyrB chains. In the heterotetramer, GyrA contains the active site tyrosine that forms a transient covalent intermediate with DNA, while GyrB binds cofactors and catalyzes ATP hydrolysis.</text>
</comment>
<dbReference type="GO" id="GO:0046872">
    <property type="term" value="F:metal ion binding"/>
    <property type="evidence" value="ECO:0007669"/>
    <property type="project" value="UniProtKB-KW"/>
</dbReference>
<dbReference type="GO" id="GO:0006261">
    <property type="term" value="P:DNA-templated DNA replication"/>
    <property type="evidence" value="ECO:0007669"/>
    <property type="project" value="UniProtKB-UniRule"/>
</dbReference>
<feature type="binding site" evidence="10">
    <location>
        <position position="498"/>
    </location>
    <ligand>
        <name>Mg(2+)</name>
        <dbReference type="ChEBI" id="CHEBI:18420"/>
        <label>2</label>
    </ligand>
</feature>
<evidence type="ECO:0000256" key="10">
    <source>
        <dbReference type="HAMAP-Rule" id="MF_01898"/>
    </source>
</evidence>
<organism evidence="12 13">
    <name type="scientific">Kosmotoga pacifica</name>
    <dbReference type="NCBI Taxonomy" id="1330330"/>
    <lineage>
        <taxon>Bacteria</taxon>
        <taxon>Thermotogati</taxon>
        <taxon>Thermotogota</taxon>
        <taxon>Thermotogae</taxon>
        <taxon>Kosmotogales</taxon>
        <taxon>Kosmotogaceae</taxon>
        <taxon>Kosmotoga</taxon>
    </lineage>
</organism>
<dbReference type="Proteomes" id="UP000035159">
    <property type="component" value="Chromosome"/>
</dbReference>
<dbReference type="InterPro" id="IPR014721">
    <property type="entry name" value="Ribsml_uS5_D2-typ_fold_subgr"/>
</dbReference>
<keyword evidence="8" id="KW-0238">DNA-binding</keyword>
<dbReference type="PANTHER" id="PTHR45866:SF1">
    <property type="entry name" value="DNA GYRASE SUBUNIT B, MITOCHONDRIAL"/>
    <property type="match status" value="1"/>
</dbReference>
<dbReference type="InterPro" id="IPR013760">
    <property type="entry name" value="Topo_IIA-like_dom_sf"/>
</dbReference>
<dbReference type="RefSeq" id="WP_047755266.1">
    <property type="nucleotide sequence ID" value="NZ_CAJUHA010000010.1"/>
</dbReference>
<feature type="binding site" evidence="10">
    <location>
        <position position="496"/>
    </location>
    <ligand>
        <name>Mg(2+)</name>
        <dbReference type="ChEBI" id="CHEBI:18420"/>
        <label>2</label>
    </ligand>
</feature>
<dbReference type="InterPro" id="IPR020568">
    <property type="entry name" value="Ribosomal_Su5_D2-typ_SF"/>
</dbReference>
<dbReference type="FunFam" id="3.40.50.670:FF:000002">
    <property type="entry name" value="DNA gyrase subunit B"/>
    <property type="match status" value="1"/>
</dbReference>
<dbReference type="Gene3D" id="3.30.230.10">
    <property type="match status" value="1"/>
</dbReference>
<dbReference type="Gene3D" id="3.40.50.670">
    <property type="match status" value="1"/>
</dbReference>
<dbReference type="SMART" id="SM00433">
    <property type="entry name" value="TOP2c"/>
    <property type="match status" value="1"/>
</dbReference>
<dbReference type="SMART" id="SM00387">
    <property type="entry name" value="HATPase_c"/>
    <property type="match status" value="1"/>
</dbReference>
<evidence type="ECO:0000256" key="6">
    <source>
        <dbReference type="ARBA" id="ARBA00022842"/>
    </source>
</evidence>
<dbReference type="InterPro" id="IPR013759">
    <property type="entry name" value="Topo_IIA_B_C"/>
</dbReference>
<feature type="binding site" evidence="10">
    <location>
        <position position="496"/>
    </location>
    <ligand>
        <name>Mg(2+)</name>
        <dbReference type="ChEBI" id="CHEBI:18420"/>
        <label>1</label>
        <note>catalytic</note>
    </ligand>
</feature>
<dbReference type="InterPro" id="IPR001241">
    <property type="entry name" value="Topo_IIA"/>
</dbReference>
<dbReference type="NCBIfam" id="NF004189">
    <property type="entry name" value="PRK05644.1"/>
    <property type="match status" value="1"/>
</dbReference>
<dbReference type="CDD" id="cd16928">
    <property type="entry name" value="HATPase_GyrB-like"/>
    <property type="match status" value="1"/>
</dbReference>
<comment type="similarity">
    <text evidence="2 10">Belongs to the type II topoisomerase GyrB family.</text>
</comment>
<dbReference type="HAMAP" id="MF_01898">
    <property type="entry name" value="GyrB"/>
    <property type="match status" value="1"/>
</dbReference>
<evidence type="ECO:0000313" key="13">
    <source>
        <dbReference type="Proteomes" id="UP000035159"/>
    </source>
</evidence>
<dbReference type="PROSITE" id="PS50880">
    <property type="entry name" value="TOPRIM"/>
    <property type="match status" value="1"/>
</dbReference>
<dbReference type="NCBIfam" id="TIGR01059">
    <property type="entry name" value="gyrB"/>
    <property type="match status" value="1"/>
</dbReference>
<dbReference type="GO" id="GO:0005524">
    <property type="term" value="F:ATP binding"/>
    <property type="evidence" value="ECO:0007669"/>
    <property type="project" value="UniProtKB-UniRule"/>
</dbReference>
<dbReference type="Pfam" id="PF00204">
    <property type="entry name" value="DNA_gyraseB"/>
    <property type="match status" value="1"/>
</dbReference>
<keyword evidence="7 10" id="KW-0799">Topoisomerase</keyword>
<keyword evidence="4 10" id="KW-0547">Nucleotide-binding</keyword>
<proteinExistence type="inferred from homology"/>
<feature type="site" description="Interaction with DNA" evidence="10">
    <location>
        <position position="448"/>
    </location>
</feature>
<evidence type="ECO:0000256" key="1">
    <source>
        <dbReference type="ARBA" id="ARBA00000185"/>
    </source>
</evidence>
<keyword evidence="13" id="KW-1185">Reference proteome</keyword>
<evidence type="ECO:0000256" key="8">
    <source>
        <dbReference type="ARBA" id="ARBA00023125"/>
    </source>
</evidence>
<dbReference type="Pfam" id="PF01751">
    <property type="entry name" value="Toprim"/>
    <property type="match status" value="1"/>
</dbReference>
<keyword evidence="3 10" id="KW-0479">Metal-binding</keyword>
<sequence>MSEKGYNAESIKILKGLDPVRKRPGMYIGSTGKAGLHHLVYEVVDNSIDEVVAGYCDLIELTIFEDGTVRVIDNGRGIPVDVHPDTGTSALEVVMTTLHAGGKFSKDSYKISGGLHGVGVSVVNALSEWLEVKVHRDGEIHRQRYERGVATTPVEIIGKTDRRGTETWFKPDKLIFTTTDFDFDILESRLRELAFLNPKVKIIFEDKRIGEKRVFHFEGGIVEFVKFMNRKKTPINKRPYYIEGEFNDIKVQLALQYTTSFEEHILTFVNNIKTVEGGTHLTGFKTILTKLVNDYAKKFNILKEKDPNLQGEDVREGLTAVLSVFVREPQFEGQTKAKLGNEEAYEAVIKVLRDKLSEVFEYNQKEVKAIISKAVDAARARLAAKKAREMVRRKNALENTTLPGKLADCISQDLDNTELFIVEGDSAGGSAKQARDREFQAILPLRGKILNVEKASFEKLLKNEQINNIIIAVGTGIGDDLNLDKLRYGKIIIMTDADVDGAHIRTLILTLLYRYMTPLISTGRVYIAQAPLYKVEVNRKKYYFYSDEELEAFVKENGDKRFHIQRYKGLGEMNPDQLWETTMDPEKRKLIRIEMEDAEEADRVFSILMGSEVGERRDFIKRHALSVNNLDI</sequence>
<dbReference type="InterPro" id="IPR000565">
    <property type="entry name" value="Topo_IIA_B"/>
</dbReference>
<dbReference type="PRINTS" id="PR01159">
    <property type="entry name" value="DNAGYRASEB"/>
</dbReference>
<dbReference type="SUPFAM" id="SSF55874">
    <property type="entry name" value="ATPase domain of HSP90 chaperone/DNA topoisomerase II/histidine kinase"/>
    <property type="match status" value="1"/>
</dbReference>
<evidence type="ECO:0000256" key="9">
    <source>
        <dbReference type="ARBA" id="ARBA00023235"/>
    </source>
</evidence>
<dbReference type="FunFam" id="3.30.565.10:FF:000002">
    <property type="entry name" value="DNA gyrase subunit B"/>
    <property type="match status" value="1"/>
</dbReference>
<dbReference type="InterPro" id="IPR034160">
    <property type="entry name" value="TOPRIM_GyrB"/>
</dbReference>
<dbReference type="InterPro" id="IPR003594">
    <property type="entry name" value="HATPase_dom"/>
</dbReference>
<accession>A0A0G2ZDK7</accession>
<dbReference type="NCBIfam" id="NF011501">
    <property type="entry name" value="PRK14939.1"/>
    <property type="match status" value="1"/>
</dbReference>
<dbReference type="InterPro" id="IPR013506">
    <property type="entry name" value="Topo_IIA_bsu_dom2"/>
</dbReference>
<dbReference type="CDD" id="cd00822">
    <property type="entry name" value="TopoII_Trans_DNA_gyrase"/>
    <property type="match status" value="1"/>
</dbReference>
<keyword evidence="10" id="KW-0963">Cytoplasm</keyword>
<feature type="site" description="Interaction with DNA" evidence="10">
    <location>
        <position position="451"/>
    </location>
</feature>
<dbReference type="FunFam" id="3.30.230.10:FF:000005">
    <property type="entry name" value="DNA gyrase subunit B"/>
    <property type="match status" value="1"/>
</dbReference>
<evidence type="ECO:0000256" key="4">
    <source>
        <dbReference type="ARBA" id="ARBA00022741"/>
    </source>
</evidence>
<keyword evidence="6 10" id="KW-0460">Magnesium</keyword>
<dbReference type="GO" id="GO:0005694">
    <property type="term" value="C:chromosome"/>
    <property type="evidence" value="ECO:0007669"/>
    <property type="project" value="InterPro"/>
</dbReference>
<dbReference type="PATRIC" id="fig|1330330.3.peg.2066"/>
<comment type="function">
    <text evidence="10">A type II topoisomerase that negatively supercoils closed circular double-stranded (ds) DNA in an ATP-dependent manner to modulate DNA topology and maintain chromosomes in an underwound state. Negative supercoiling favors strand separation, and DNA replication, transcription, recombination and repair, all of which involve strand separation. Also able to catalyze the interconversion of other topological isomers of dsDNA rings, including catenanes and knotted rings. Type II topoisomerases break and join 2 DNA strands simultaneously in an ATP-dependent manner.</text>
</comment>
<evidence type="ECO:0000256" key="2">
    <source>
        <dbReference type="ARBA" id="ARBA00010708"/>
    </source>
</evidence>
<dbReference type="STRING" id="1330330.IX53_10165"/>
<comment type="miscellaneous">
    <text evidence="10">Few gyrases are as efficient as E.coli at forming negative supercoils. Not all organisms have 2 type II topoisomerases; in organisms with a single type II topoisomerase this enzyme also has to decatenate newly replicated chromosomes.</text>
</comment>
<comment type="cofactor">
    <cofactor evidence="10">
        <name>Mg(2+)</name>
        <dbReference type="ChEBI" id="CHEBI:18420"/>
    </cofactor>
    <cofactor evidence="10">
        <name>Mn(2+)</name>
        <dbReference type="ChEBI" id="CHEBI:29035"/>
    </cofactor>
    <cofactor evidence="10">
        <name>Ca(2+)</name>
        <dbReference type="ChEBI" id="CHEBI:29108"/>
    </cofactor>
    <text evidence="10">Binds two Mg(2+) per subunit. The magnesium ions form salt bridges with both the protein and the DNA. Can also accept other divalent metal cations, such as Mn(2+) or Ca(2+).</text>
</comment>
<dbReference type="GO" id="GO:0003677">
    <property type="term" value="F:DNA binding"/>
    <property type="evidence" value="ECO:0007669"/>
    <property type="project" value="UniProtKB-KW"/>
</dbReference>
<dbReference type="Gene3D" id="3.30.565.10">
    <property type="entry name" value="Histidine kinase-like ATPase, C-terminal domain"/>
    <property type="match status" value="1"/>
</dbReference>
<dbReference type="EC" id="5.6.2.2" evidence="10"/>
<evidence type="ECO:0000256" key="7">
    <source>
        <dbReference type="ARBA" id="ARBA00023029"/>
    </source>
</evidence>